<dbReference type="InterPro" id="IPR018712">
    <property type="entry name" value="Tle1-like_cat"/>
</dbReference>
<evidence type="ECO:0000259" key="1">
    <source>
        <dbReference type="Pfam" id="PF09994"/>
    </source>
</evidence>
<reference evidence="2 3" key="1">
    <citation type="submission" date="2023-09" db="EMBL/GenBank/DDBJ databases">
        <title>Thioclava shenzhenensis sp. nov., a multidrug resistant bacteria-antagonizing species isolated from coastal seawater.</title>
        <authorList>
            <person name="Long M."/>
        </authorList>
    </citation>
    <scope>NUCLEOTIDE SEQUENCE [LARGE SCALE GENOMIC DNA]</scope>
    <source>
        <strain evidence="2 3">FTW29</strain>
    </source>
</reference>
<name>A0ABZ1E2T9_9RHOB</name>
<dbReference type="Proteomes" id="UP001623290">
    <property type="component" value="Chromosome"/>
</dbReference>
<keyword evidence="3" id="KW-1185">Reference proteome</keyword>
<feature type="domain" description="T6SS Phospholipase effector Tle1-like catalytic" evidence="1">
    <location>
        <begin position="195"/>
        <end position="279"/>
    </location>
</feature>
<evidence type="ECO:0000313" key="3">
    <source>
        <dbReference type="Proteomes" id="UP001623290"/>
    </source>
</evidence>
<gene>
    <name evidence="2" type="ORF">RPE78_03005</name>
</gene>
<protein>
    <submittedName>
        <fullName evidence="2">DUF2235 domain-containing protein</fullName>
    </submittedName>
</protein>
<dbReference type="Pfam" id="PF09994">
    <property type="entry name" value="T6SS_Tle1-like_cat"/>
    <property type="match status" value="1"/>
</dbReference>
<dbReference type="PANTHER" id="PTHR33840:SF1">
    <property type="entry name" value="TLE1 PHOSPHOLIPASE DOMAIN-CONTAINING PROTEIN"/>
    <property type="match status" value="1"/>
</dbReference>
<sequence>MDGSSFPTDEFDDLQKKGAIDSVTTTCPLIEVEIAMFFDGTGNNLANVEEGDKIRAAGGEVTEASYANDLSNVAKLYRSYSGNVPREERNDDGGIKTLRSSAIIDGIGTTSGQEDSVLGFAVGWGRTGVDERVKDGFLEFLRFVNAAKARGDIKSIKLDVFGFSRGSAAARHFVNCVKRGNAGHDYGGPYYELQDEEKAKLEIRFLGIFDTVVSWGLVANDSGWGNLMITLPDDIATKIVHITALDECRENFPLTEAPNSAETIRMPGAHSDIGGGYADFFTERVEITRPQSDFDNFKRRPSETSRVYNFNDFTPDDLALFNRLVAEGWINETDHDAVTREYTPVGSNPYDPYWNRRFMSRKWLKDPRLAHVALHVMFQKAVDAGVPFTTLIKGANYDLPEGEEVLKELTEQLIAGRVFTPGESVRYRRNYVHHSSSWAPMGPFYPMQPHEGAGRRTVYNNDGSTKQD</sequence>
<dbReference type="RefSeq" id="WP_406721210.1">
    <property type="nucleotide sequence ID" value="NZ_CP135443.1"/>
</dbReference>
<proteinExistence type="predicted"/>
<accession>A0ABZ1E2T9</accession>
<dbReference type="EMBL" id="CP135443">
    <property type="protein sequence ID" value="WRY34274.1"/>
    <property type="molecule type" value="Genomic_DNA"/>
</dbReference>
<dbReference type="PANTHER" id="PTHR33840">
    <property type="match status" value="1"/>
</dbReference>
<evidence type="ECO:0000313" key="2">
    <source>
        <dbReference type="EMBL" id="WRY34274.1"/>
    </source>
</evidence>
<organism evidence="2 3">
    <name type="scientific">Thioclava litoralis</name>
    <dbReference type="NCBI Taxonomy" id="3076557"/>
    <lineage>
        <taxon>Bacteria</taxon>
        <taxon>Pseudomonadati</taxon>
        <taxon>Pseudomonadota</taxon>
        <taxon>Alphaproteobacteria</taxon>
        <taxon>Rhodobacterales</taxon>
        <taxon>Paracoccaceae</taxon>
        <taxon>Thioclava</taxon>
    </lineage>
</organism>